<keyword evidence="2" id="KW-0677">Repeat</keyword>
<dbReference type="InterPro" id="IPR051159">
    <property type="entry name" value="Hexapeptide_acetyltransf"/>
</dbReference>
<dbReference type="PANTHER" id="PTHR23416:SF78">
    <property type="entry name" value="LIPOPOLYSACCHARIDE BIOSYNTHESIS O-ACETYL TRANSFERASE WBBJ-RELATED"/>
    <property type="match status" value="1"/>
</dbReference>
<dbReference type="GO" id="GO:0016746">
    <property type="term" value="F:acyltransferase activity"/>
    <property type="evidence" value="ECO:0007669"/>
    <property type="project" value="UniProtKB-KW"/>
</dbReference>
<accession>A0A1H2UEP9</accession>
<protein>
    <submittedName>
        <fullName evidence="4">Transferase hexapeptide (Six repeat-containing protein)</fullName>
    </submittedName>
</protein>
<reference evidence="5" key="1">
    <citation type="submission" date="2016-10" db="EMBL/GenBank/DDBJ databases">
        <authorList>
            <person name="Varghese N."/>
            <person name="Submissions S."/>
        </authorList>
    </citation>
    <scope>NUCLEOTIDE SEQUENCE [LARGE SCALE GENOMIC DNA]</scope>
    <source>
        <strain evidence="5">DSM 217</strain>
    </source>
</reference>
<gene>
    <name evidence="4" type="ORF">SAMN05421783_10583</name>
</gene>
<keyword evidence="1 4" id="KW-0808">Transferase</keyword>
<name>A0A1H2UEP9_THIRO</name>
<dbReference type="AlphaFoldDB" id="A0A1H2UEP9"/>
<evidence type="ECO:0000256" key="1">
    <source>
        <dbReference type="ARBA" id="ARBA00022679"/>
    </source>
</evidence>
<dbReference type="CDD" id="cd04647">
    <property type="entry name" value="LbH_MAT_like"/>
    <property type="match status" value="1"/>
</dbReference>
<dbReference type="Pfam" id="PF00132">
    <property type="entry name" value="Hexapep"/>
    <property type="match status" value="1"/>
</dbReference>
<keyword evidence="3" id="KW-0012">Acyltransferase</keyword>
<dbReference type="InterPro" id="IPR018357">
    <property type="entry name" value="Hexapep_transf_CS"/>
</dbReference>
<evidence type="ECO:0000313" key="4">
    <source>
        <dbReference type="EMBL" id="SDW54663.1"/>
    </source>
</evidence>
<dbReference type="PROSITE" id="PS00101">
    <property type="entry name" value="HEXAPEP_TRANSFERASES"/>
    <property type="match status" value="1"/>
</dbReference>
<dbReference type="EMBL" id="FNNZ01000005">
    <property type="protein sequence ID" value="SDW54663.1"/>
    <property type="molecule type" value="Genomic_DNA"/>
</dbReference>
<dbReference type="PANTHER" id="PTHR23416">
    <property type="entry name" value="SIALIC ACID SYNTHASE-RELATED"/>
    <property type="match status" value="1"/>
</dbReference>
<organism evidence="4 5">
    <name type="scientific">Thiocapsa roseopersicina</name>
    <dbReference type="NCBI Taxonomy" id="1058"/>
    <lineage>
        <taxon>Bacteria</taxon>
        <taxon>Pseudomonadati</taxon>
        <taxon>Pseudomonadota</taxon>
        <taxon>Gammaproteobacteria</taxon>
        <taxon>Chromatiales</taxon>
        <taxon>Chromatiaceae</taxon>
        <taxon>Thiocapsa</taxon>
    </lineage>
</organism>
<dbReference type="OrthoDB" id="9815592at2"/>
<sequence length="204" mass="21957">MSKGIKGLAVAALTPLARLQRRLLEPLGRLWSHTRLRERIRFPLDPSVVVLGVPEIHGTGNIRLGRQLYLYPGLYLETQGTGEIRIGDEVVISRGVHLVAFERIQIGEGSMIGEYSGIRDANHRTGTDRALRWSGHESRPITIGRQVWIGRGVTVLPGVSIGDGAVIGANAVVTQDIPAGAVAVGIPARVVKSASTDRPVEASR</sequence>
<dbReference type="STRING" id="1058.SAMN05421783_10583"/>
<dbReference type="InterPro" id="IPR001451">
    <property type="entry name" value="Hexapep"/>
</dbReference>
<evidence type="ECO:0000256" key="3">
    <source>
        <dbReference type="ARBA" id="ARBA00023315"/>
    </source>
</evidence>
<keyword evidence="5" id="KW-1185">Reference proteome</keyword>
<dbReference type="RefSeq" id="WP_093029653.1">
    <property type="nucleotide sequence ID" value="NZ_FNNZ01000005.1"/>
</dbReference>
<dbReference type="SUPFAM" id="SSF51161">
    <property type="entry name" value="Trimeric LpxA-like enzymes"/>
    <property type="match status" value="1"/>
</dbReference>
<dbReference type="Gene3D" id="2.160.10.10">
    <property type="entry name" value="Hexapeptide repeat proteins"/>
    <property type="match status" value="1"/>
</dbReference>
<evidence type="ECO:0000313" key="5">
    <source>
        <dbReference type="Proteomes" id="UP000198816"/>
    </source>
</evidence>
<dbReference type="Proteomes" id="UP000198816">
    <property type="component" value="Unassembled WGS sequence"/>
</dbReference>
<evidence type="ECO:0000256" key="2">
    <source>
        <dbReference type="ARBA" id="ARBA00022737"/>
    </source>
</evidence>
<dbReference type="InterPro" id="IPR011004">
    <property type="entry name" value="Trimer_LpxA-like_sf"/>
</dbReference>
<proteinExistence type="predicted"/>